<gene>
    <name evidence="1" type="ORF">AB0C36_06990</name>
</gene>
<accession>A0ABV3DBV8</accession>
<evidence type="ECO:0000313" key="1">
    <source>
        <dbReference type="EMBL" id="MEU8133240.1"/>
    </source>
</evidence>
<dbReference type="EMBL" id="JBEZFP010000012">
    <property type="protein sequence ID" value="MEU8133240.1"/>
    <property type="molecule type" value="Genomic_DNA"/>
</dbReference>
<name>A0ABV3DBV8_9ACTN</name>
<protein>
    <submittedName>
        <fullName evidence="1">Phage head-tail adapter protein</fullName>
    </submittedName>
</protein>
<dbReference type="Proteomes" id="UP001551482">
    <property type="component" value="Unassembled WGS sequence"/>
</dbReference>
<reference evidence="1 2" key="1">
    <citation type="submission" date="2024-06" db="EMBL/GenBank/DDBJ databases">
        <title>The Natural Products Discovery Center: Release of the First 8490 Sequenced Strains for Exploring Actinobacteria Biosynthetic Diversity.</title>
        <authorList>
            <person name="Kalkreuter E."/>
            <person name="Kautsar S.A."/>
            <person name="Yang D."/>
            <person name="Bader C.D."/>
            <person name="Teijaro C.N."/>
            <person name="Fluegel L."/>
            <person name="Davis C.M."/>
            <person name="Simpson J.R."/>
            <person name="Lauterbach L."/>
            <person name="Steele A.D."/>
            <person name="Gui C."/>
            <person name="Meng S."/>
            <person name="Li G."/>
            <person name="Viehrig K."/>
            <person name="Ye F."/>
            <person name="Su P."/>
            <person name="Kiefer A.F."/>
            <person name="Nichols A."/>
            <person name="Cepeda A.J."/>
            <person name="Yan W."/>
            <person name="Fan B."/>
            <person name="Jiang Y."/>
            <person name="Adhikari A."/>
            <person name="Zheng C.-J."/>
            <person name="Schuster L."/>
            <person name="Cowan T.M."/>
            <person name="Smanski M.J."/>
            <person name="Chevrette M.G."/>
            <person name="De Carvalho L.P.S."/>
            <person name="Shen B."/>
        </authorList>
    </citation>
    <scope>NUCLEOTIDE SEQUENCE [LARGE SCALE GENOMIC DNA]</scope>
    <source>
        <strain evidence="1 2">NPDC048946</strain>
    </source>
</reference>
<keyword evidence="2" id="KW-1185">Reference proteome</keyword>
<evidence type="ECO:0000313" key="2">
    <source>
        <dbReference type="Proteomes" id="UP001551482"/>
    </source>
</evidence>
<sequence length="112" mass="12816">MSSLQRRRGVVARIWKTVEHIDSRGNKVLVADPAGPTEVRCALIPQRSARAEVPGQQQINITRMIVDAHIPDVTLWSRVEVLGTQWDIVTPPAYHHGTRRTRHWSIDIRERP</sequence>
<dbReference type="RefSeq" id="WP_358350382.1">
    <property type="nucleotide sequence ID" value="NZ_JBEZFP010000012.1"/>
</dbReference>
<comment type="caution">
    <text evidence="1">The sequence shown here is derived from an EMBL/GenBank/DDBJ whole genome shotgun (WGS) entry which is preliminary data.</text>
</comment>
<proteinExistence type="predicted"/>
<organism evidence="1 2">
    <name type="scientific">Streptodolium elevatio</name>
    <dbReference type="NCBI Taxonomy" id="3157996"/>
    <lineage>
        <taxon>Bacteria</taxon>
        <taxon>Bacillati</taxon>
        <taxon>Actinomycetota</taxon>
        <taxon>Actinomycetes</taxon>
        <taxon>Kitasatosporales</taxon>
        <taxon>Streptomycetaceae</taxon>
        <taxon>Streptodolium</taxon>
    </lineage>
</organism>